<protein>
    <recommendedName>
        <fullName evidence="3">Fimbrillin family protein</fullName>
    </recommendedName>
</protein>
<organism evidence="1 2">
    <name type="scientific">Parabacteroides goldsteinii CL02T12C30</name>
    <dbReference type="NCBI Taxonomy" id="999418"/>
    <lineage>
        <taxon>Bacteria</taxon>
        <taxon>Pseudomonadati</taxon>
        <taxon>Bacteroidota</taxon>
        <taxon>Bacteroidia</taxon>
        <taxon>Bacteroidales</taxon>
        <taxon>Tannerellaceae</taxon>
        <taxon>Parabacteroides</taxon>
    </lineage>
</organism>
<dbReference type="RefSeq" id="WP_007652774.1">
    <property type="nucleotide sequence ID" value="NZ_JH976472.1"/>
</dbReference>
<evidence type="ECO:0000313" key="2">
    <source>
        <dbReference type="Proteomes" id="UP000006330"/>
    </source>
</evidence>
<name>K6APB5_9BACT</name>
<gene>
    <name evidence="1" type="ORF">HMPREF1076_01483</name>
</gene>
<dbReference type="InterPro" id="IPR042278">
    <property type="entry name" value="Mfa-like_1_N"/>
</dbReference>
<dbReference type="PROSITE" id="PS51257">
    <property type="entry name" value="PROKAR_LIPOPROTEIN"/>
    <property type="match status" value="1"/>
</dbReference>
<proteinExistence type="predicted"/>
<dbReference type="Pfam" id="PF13149">
    <property type="entry name" value="Mfa_like_1"/>
    <property type="match status" value="1"/>
</dbReference>
<dbReference type="HOGENOM" id="CLU_517627_0_0_10"/>
<comment type="caution">
    <text evidence="1">The sequence shown here is derived from an EMBL/GenBank/DDBJ whole genome shotgun (WGS) entry which is preliminary data.</text>
</comment>
<dbReference type="Proteomes" id="UP000006330">
    <property type="component" value="Unassembled WGS sequence"/>
</dbReference>
<dbReference type="Gene3D" id="2.60.40.2630">
    <property type="match status" value="1"/>
</dbReference>
<dbReference type="EMBL" id="AGZO01000013">
    <property type="protein sequence ID" value="EKN17573.1"/>
    <property type="molecule type" value="Genomic_DNA"/>
</dbReference>
<accession>K6APB5</accession>
<dbReference type="InterPro" id="IPR025049">
    <property type="entry name" value="Mfa-like_1"/>
</dbReference>
<sequence length="526" mass="57904">MRSNLFLAMAVAGVMLTACSKEEERGGERQTAATFTAGIEPHTKAYDATWEKNDQIGITAYEGNGLVEDYQNIKCSFEGDGGSSVDWLPAQTYFYTGTEDVTFSAYYPFSQSVSGLKIPVDGTNQGQTGEQKKIDFLYALGAGSQASPDVNFRFTHRMAKLVFHIAREQENPNEDFTALNAVLDGVKLKGEFDVSTGVVTASEEAATEFQLTHTGTGENRSVTLIVVPQEQPTSTLTITIGRNVYKANIPFTEALVAGKSYLFNITVKNTSLIVDNSEIADWGAGNGEGKDIDAGVSLPDAVKIGDYFYADGTWGSILDEHKTCIGLVFSTETSQKDKDRNWRNGYVIALKDIENYYWSSATYAFSDESGLTNIPNFNSAYQNLDGYSETTTIWEKEGITLQSDYPAFYAVKEYGADYPVVLDKTSGWYMPSIGQWCAFIENLGGEDLQGRLAASGSATSLTIGSAVWDKLNTLTGDDFSQFTYYASSSEYSASYPWSVFFSRDEMQLYSANRKYSTYKIRPVLAF</sequence>
<dbReference type="CDD" id="cd13120">
    <property type="entry name" value="BF2867_like_N"/>
    <property type="match status" value="1"/>
</dbReference>
<dbReference type="OrthoDB" id="1006244at2"/>
<dbReference type="AlphaFoldDB" id="K6APB5"/>
<evidence type="ECO:0008006" key="3">
    <source>
        <dbReference type="Google" id="ProtNLM"/>
    </source>
</evidence>
<reference evidence="1 2" key="1">
    <citation type="submission" date="2012-02" db="EMBL/GenBank/DDBJ databases">
        <title>The Genome Sequence of Parabacteroides goldsteinii CL02T12C30.</title>
        <authorList>
            <consortium name="The Broad Institute Genome Sequencing Platform"/>
            <person name="Earl A."/>
            <person name="Ward D."/>
            <person name="Feldgarden M."/>
            <person name="Gevers D."/>
            <person name="Zitomersky N.L."/>
            <person name="Coyne M.J."/>
            <person name="Comstock L.E."/>
            <person name="Young S.K."/>
            <person name="Zeng Q."/>
            <person name="Gargeya S."/>
            <person name="Fitzgerald M."/>
            <person name="Haas B."/>
            <person name="Abouelleil A."/>
            <person name="Alvarado L."/>
            <person name="Arachchi H.M."/>
            <person name="Berlin A."/>
            <person name="Chapman S.B."/>
            <person name="Gearin G."/>
            <person name="Goldberg J."/>
            <person name="Griggs A."/>
            <person name="Gujja S."/>
            <person name="Hansen M."/>
            <person name="Heiman D."/>
            <person name="Howarth C."/>
            <person name="Larimer J."/>
            <person name="Lui A."/>
            <person name="MacDonald P.J.P."/>
            <person name="McCowen C."/>
            <person name="Montmayeur A."/>
            <person name="Murphy C."/>
            <person name="Neiman D."/>
            <person name="Pearson M."/>
            <person name="Priest M."/>
            <person name="Roberts A."/>
            <person name="Saif S."/>
            <person name="Shea T."/>
            <person name="Sisk P."/>
            <person name="Stolte C."/>
            <person name="Sykes S."/>
            <person name="Wortman J."/>
            <person name="Nusbaum C."/>
            <person name="Birren B."/>
        </authorList>
    </citation>
    <scope>NUCLEOTIDE SEQUENCE [LARGE SCALE GENOMIC DNA]</scope>
    <source>
        <strain evidence="1 2">CL02T12C30</strain>
    </source>
</reference>
<dbReference type="CDD" id="cd13121">
    <property type="entry name" value="BF2867_like_C"/>
    <property type="match status" value="1"/>
</dbReference>
<dbReference type="Gene3D" id="2.60.40.2620">
    <property type="entry name" value="Fimbrillin-like"/>
    <property type="match status" value="1"/>
</dbReference>
<dbReference type="PATRIC" id="fig|999418.3.peg.1512"/>
<evidence type="ECO:0000313" key="1">
    <source>
        <dbReference type="EMBL" id="EKN17573.1"/>
    </source>
</evidence>